<feature type="transmembrane region" description="Helical" evidence="1">
    <location>
        <begin position="20"/>
        <end position="43"/>
    </location>
</feature>
<evidence type="ECO:0008006" key="4">
    <source>
        <dbReference type="Google" id="ProtNLM"/>
    </source>
</evidence>
<feature type="transmembrane region" description="Helical" evidence="1">
    <location>
        <begin position="49"/>
        <end position="70"/>
    </location>
</feature>
<evidence type="ECO:0000256" key="1">
    <source>
        <dbReference type="SAM" id="Phobius"/>
    </source>
</evidence>
<keyword evidence="1" id="KW-0472">Membrane</keyword>
<keyword evidence="1" id="KW-0812">Transmembrane</keyword>
<keyword evidence="1" id="KW-1133">Transmembrane helix</keyword>
<dbReference type="RefSeq" id="WP_356496920.1">
    <property type="nucleotide sequence ID" value="NZ_JBEXEF010000005.1"/>
</dbReference>
<comment type="caution">
    <text evidence="2">The sequence shown here is derived from an EMBL/GenBank/DDBJ whole genome shotgun (WGS) entry which is preliminary data.</text>
</comment>
<organism evidence="2 3">
    <name type="scientific">Streptomyces sp. 900116325</name>
    <dbReference type="NCBI Taxonomy" id="3154295"/>
    <lineage>
        <taxon>Bacteria</taxon>
        <taxon>Bacillati</taxon>
        <taxon>Actinomycetota</taxon>
        <taxon>Actinomycetes</taxon>
        <taxon>Kitasatosporales</taxon>
        <taxon>Streptomycetaceae</taxon>
        <taxon>Streptomyces</taxon>
    </lineage>
</organism>
<gene>
    <name evidence="2" type="ORF">ABZV61_09850</name>
</gene>
<evidence type="ECO:0000313" key="3">
    <source>
        <dbReference type="Proteomes" id="UP001550044"/>
    </source>
</evidence>
<protein>
    <recommendedName>
        <fullName evidence="4">PH domain-containing protein</fullName>
    </recommendedName>
</protein>
<dbReference type="Proteomes" id="UP001550044">
    <property type="component" value="Unassembled WGS sequence"/>
</dbReference>
<proteinExistence type="predicted"/>
<dbReference type="EMBL" id="JBEXIP010000005">
    <property type="protein sequence ID" value="MET8433091.1"/>
    <property type="molecule type" value="Genomic_DNA"/>
</dbReference>
<keyword evidence="3" id="KW-1185">Reference proteome</keyword>
<accession>A0ABV2U5H8</accession>
<reference evidence="2 3" key="1">
    <citation type="submission" date="2024-06" db="EMBL/GenBank/DDBJ databases">
        <title>The Natural Products Discovery Center: Release of the First 8490 Sequenced Strains for Exploring Actinobacteria Biosynthetic Diversity.</title>
        <authorList>
            <person name="Kalkreuter E."/>
            <person name="Kautsar S.A."/>
            <person name="Yang D."/>
            <person name="Bader C.D."/>
            <person name="Teijaro C.N."/>
            <person name="Fluegel L."/>
            <person name="Davis C.M."/>
            <person name="Simpson J.R."/>
            <person name="Lauterbach L."/>
            <person name="Steele A.D."/>
            <person name="Gui C."/>
            <person name="Meng S."/>
            <person name="Li G."/>
            <person name="Viehrig K."/>
            <person name="Ye F."/>
            <person name="Su P."/>
            <person name="Kiefer A.F."/>
            <person name="Nichols A."/>
            <person name="Cepeda A.J."/>
            <person name="Yan W."/>
            <person name="Fan B."/>
            <person name="Jiang Y."/>
            <person name="Adhikari A."/>
            <person name="Zheng C.-J."/>
            <person name="Schuster L."/>
            <person name="Cowan T.M."/>
            <person name="Smanski M.J."/>
            <person name="Chevrette M.G."/>
            <person name="De Carvalho L.P.S."/>
            <person name="Shen B."/>
        </authorList>
    </citation>
    <scope>NUCLEOTIDE SEQUENCE [LARGE SCALE GENOMIC DNA]</scope>
    <source>
        <strain evidence="2 3">NPDC005137</strain>
    </source>
</reference>
<sequence length="144" mass="15567">MSEQGGDAVIVWRVDPSRMVWAGVLWTLVVLSGVGAWLAWLVGPTEARAVRAAVATGITAAVSLIWWLVLLRPRVELRDKVVVIVNLPATYRLSREDIVAVTDGLHGAEFHRRDGFKIHAVALGDASAGIGRNRLAEVQKALGL</sequence>
<name>A0ABV2U5H8_9ACTN</name>
<evidence type="ECO:0000313" key="2">
    <source>
        <dbReference type="EMBL" id="MET8433091.1"/>
    </source>
</evidence>